<keyword evidence="4" id="KW-1185">Reference proteome</keyword>
<dbReference type="AlphaFoldDB" id="A0A397VX93"/>
<organism evidence="3 4">
    <name type="scientific">Gigaspora rosea</name>
    <dbReference type="NCBI Taxonomy" id="44941"/>
    <lineage>
        <taxon>Eukaryota</taxon>
        <taxon>Fungi</taxon>
        <taxon>Fungi incertae sedis</taxon>
        <taxon>Mucoromycota</taxon>
        <taxon>Glomeromycotina</taxon>
        <taxon>Glomeromycetes</taxon>
        <taxon>Diversisporales</taxon>
        <taxon>Gigasporaceae</taxon>
        <taxon>Gigaspora</taxon>
    </lineage>
</organism>
<accession>A0A397VX93</accession>
<evidence type="ECO:0000256" key="1">
    <source>
        <dbReference type="ARBA" id="ARBA00006432"/>
    </source>
</evidence>
<dbReference type="SUPFAM" id="SSF56801">
    <property type="entry name" value="Acetyl-CoA synthetase-like"/>
    <property type="match status" value="1"/>
</dbReference>
<keyword evidence="2" id="KW-0436">Ligase</keyword>
<proteinExistence type="inferred from homology"/>
<dbReference type="PANTHER" id="PTHR24096:SF149">
    <property type="entry name" value="AMP-BINDING DOMAIN-CONTAINING PROTEIN-RELATED"/>
    <property type="match status" value="1"/>
</dbReference>
<dbReference type="GO" id="GO:0016405">
    <property type="term" value="F:CoA-ligase activity"/>
    <property type="evidence" value="ECO:0007669"/>
    <property type="project" value="TreeGrafter"/>
</dbReference>
<comment type="similarity">
    <text evidence="1">Belongs to the ATP-dependent AMP-binding enzyme family.</text>
</comment>
<gene>
    <name evidence="3" type="ORF">C2G38_2139661</name>
</gene>
<dbReference type="PANTHER" id="PTHR24096">
    <property type="entry name" value="LONG-CHAIN-FATTY-ACID--COA LIGASE"/>
    <property type="match status" value="1"/>
</dbReference>
<sequence length="70" mass="8001">MIMLPLIKMDFSILEVNFSIIDRFKELIKYKEHLVSPTALEEILLTHPAVDDAAVIGHYSEQNFTELPTA</sequence>
<evidence type="ECO:0000256" key="2">
    <source>
        <dbReference type="ARBA" id="ARBA00022598"/>
    </source>
</evidence>
<reference evidence="3 4" key="1">
    <citation type="submission" date="2018-06" db="EMBL/GenBank/DDBJ databases">
        <title>Comparative genomics reveals the genomic features of Rhizophagus irregularis, R. cerebriforme, R. diaphanum and Gigaspora rosea, and their symbiotic lifestyle signature.</title>
        <authorList>
            <person name="Morin E."/>
            <person name="San Clemente H."/>
            <person name="Chen E.C.H."/>
            <person name="De La Providencia I."/>
            <person name="Hainaut M."/>
            <person name="Kuo A."/>
            <person name="Kohler A."/>
            <person name="Murat C."/>
            <person name="Tang N."/>
            <person name="Roy S."/>
            <person name="Loubradou J."/>
            <person name="Henrissat B."/>
            <person name="Grigoriev I.V."/>
            <person name="Corradi N."/>
            <person name="Roux C."/>
            <person name="Martin F.M."/>
        </authorList>
    </citation>
    <scope>NUCLEOTIDE SEQUENCE [LARGE SCALE GENOMIC DNA]</scope>
    <source>
        <strain evidence="3 4">DAOM 194757</strain>
    </source>
</reference>
<evidence type="ECO:0008006" key="5">
    <source>
        <dbReference type="Google" id="ProtNLM"/>
    </source>
</evidence>
<dbReference type="EMBL" id="QKWP01000251">
    <property type="protein sequence ID" value="RIB23626.1"/>
    <property type="molecule type" value="Genomic_DNA"/>
</dbReference>
<dbReference type="InterPro" id="IPR045851">
    <property type="entry name" value="AMP-bd_C_sf"/>
</dbReference>
<dbReference type="Proteomes" id="UP000266673">
    <property type="component" value="Unassembled WGS sequence"/>
</dbReference>
<dbReference type="STRING" id="44941.A0A397VX93"/>
<comment type="caution">
    <text evidence="3">The sequence shown here is derived from an EMBL/GenBank/DDBJ whole genome shotgun (WGS) entry which is preliminary data.</text>
</comment>
<dbReference type="Gene3D" id="3.30.300.30">
    <property type="match status" value="1"/>
</dbReference>
<dbReference type="OrthoDB" id="1898221at2759"/>
<evidence type="ECO:0000313" key="4">
    <source>
        <dbReference type="Proteomes" id="UP000266673"/>
    </source>
</evidence>
<name>A0A397VX93_9GLOM</name>
<evidence type="ECO:0000313" key="3">
    <source>
        <dbReference type="EMBL" id="RIB23626.1"/>
    </source>
</evidence>
<protein>
    <recommendedName>
        <fullName evidence="5">AMP-binding enzyme C-terminal domain-containing protein</fullName>
    </recommendedName>
</protein>